<dbReference type="OrthoDB" id="113735at2759"/>
<dbReference type="Proteomes" id="UP001165121">
    <property type="component" value="Unassembled WGS sequence"/>
</dbReference>
<dbReference type="AlphaFoldDB" id="A0A9W6YA25"/>
<evidence type="ECO:0000313" key="1">
    <source>
        <dbReference type="EMBL" id="GMF57942.1"/>
    </source>
</evidence>
<keyword evidence="2" id="KW-1185">Reference proteome</keyword>
<organism evidence="1 2">
    <name type="scientific">Phytophthora fragariaefolia</name>
    <dbReference type="NCBI Taxonomy" id="1490495"/>
    <lineage>
        <taxon>Eukaryota</taxon>
        <taxon>Sar</taxon>
        <taxon>Stramenopiles</taxon>
        <taxon>Oomycota</taxon>
        <taxon>Peronosporomycetes</taxon>
        <taxon>Peronosporales</taxon>
        <taxon>Peronosporaceae</taxon>
        <taxon>Phytophthora</taxon>
    </lineage>
</organism>
<sequence length="122" mass="13937">MRTATPAPPAPPASPVDPNREVMVWVRDVNGVKYSVKMPISSTLDDVMQKVGEQHGRFFHGIFGGFVRGWNERTTVLQTLPVPRPANFNEEDYLYENPIQPKFKVRIASKPKHLRFLNECFV</sequence>
<evidence type="ECO:0000313" key="2">
    <source>
        <dbReference type="Proteomes" id="UP001165121"/>
    </source>
</evidence>
<proteinExistence type="predicted"/>
<protein>
    <submittedName>
        <fullName evidence="1">Unnamed protein product</fullName>
    </submittedName>
</protein>
<comment type="caution">
    <text evidence="1">The sequence shown here is derived from an EMBL/GenBank/DDBJ whole genome shotgun (WGS) entry which is preliminary data.</text>
</comment>
<gene>
    <name evidence="1" type="ORF">Pfra01_002484300</name>
</gene>
<accession>A0A9W6YA25</accession>
<dbReference type="EMBL" id="BSXT01004455">
    <property type="protein sequence ID" value="GMF57942.1"/>
    <property type="molecule type" value="Genomic_DNA"/>
</dbReference>
<reference evidence="1" key="1">
    <citation type="submission" date="2023-04" db="EMBL/GenBank/DDBJ databases">
        <title>Phytophthora fragariaefolia NBRC 109709.</title>
        <authorList>
            <person name="Ichikawa N."/>
            <person name="Sato H."/>
            <person name="Tonouchi N."/>
        </authorList>
    </citation>
    <scope>NUCLEOTIDE SEQUENCE</scope>
    <source>
        <strain evidence="1">NBRC 109709</strain>
    </source>
</reference>
<name>A0A9W6YA25_9STRA</name>